<evidence type="ECO:0000256" key="3">
    <source>
        <dbReference type="ARBA" id="ARBA00022617"/>
    </source>
</evidence>
<dbReference type="SUPFAM" id="SSF46626">
    <property type="entry name" value="Cytochrome c"/>
    <property type="match status" value="2"/>
</dbReference>
<feature type="binding site" description="axial binding residue" evidence="9">
    <location>
        <position position="59"/>
    </location>
    <ligand>
        <name>heme c</name>
        <dbReference type="ChEBI" id="CHEBI:61717"/>
        <label>1</label>
    </ligand>
    <ligandPart>
        <name>Fe</name>
        <dbReference type="ChEBI" id="CHEBI:18248"/>
    </ligandPart>
</feature>
<feature type="binding site" description="axial binding residue" evidence="9">
    <location>
        <position position="151"/>
    </location>
    <ligand>
        <name>heme c</name>
        <dbReference type="ChEBI" id="CHEBI:61717"/>
        <label>2</label>
    </ligand>
    <ligandPart>
        <name>Fe</name>
        <dbReference type="ChEBI" id="CHEBI:18248"/>
    </ligandPart>
</feature>
<proteinExistence type="predicted"/>
<dbReference type="GO" id="GO:0042597">
    <property type="term" value="C:periplasmic space"/>
    <property type="evidence" value="ECO:0007669"/>
    <property type="project" value="UniProtKB-SubCell"/>
</dbReference>
<feature type="binding site" description="covalent" evidence="8">
    <location>
        <position position="147"/>
    </location>
    <ligand>
        <name>heme c</name>
        <dbReference type="ChEBI" id="CHEBI:61717"/>
        <label>2</label>
    </ligand>
</feature>
<evidence type="ECO:0000256" key="8">
    <source>
        <dbReference type="PIRSR" id="PIRSR000005-1"/>
    </source>
</evidence>
<evidence type="ECO:0000256" key="6">
    <source>
        <dbReference type="ARBA" id="ARBA00022982"/>
    </source>
</evidence>
<dbReference type="RefSeq" id="WP_188862540.1">
    <property type="nucleotide sequence ID" value="NZ_BMLT01000013.1"/>
</dbReference>
<dbReference type="PIRSF" id="PIRSF000005">
    <property type="entry name" value="Cytochrome_c4"/>
    <property type="match status" value="1"/>
</dbReference>
<evidence type="ECO:0000256" key="7">
    <source>
        <dbReference type="ARBA" id="ARBA00023004"/>
    </source>
</evidence>
<keyword evidence="4 9" id="KW-0479">Metal-binding</keyword>
<evidence type="ECO:0000256" key="1">
    <source>
        <dbReference type="ARBA" id="ARBA00004418"/>
    </source>
</evidence>
<feature type="binding site" description="axial binding residue" evidence="9">
    <location>
        <position position="98"/>
    </location>
    <ligand>
        <name>heme c</name>
        <dbReference type="ChEBI" id="CHEBI:61717"/>
        <label>1</label>
    </ligand>
    <ligandPart>
        <name>Fe</name>
        <dbReference type="ChEBI" id="CHEBI:18248"/>
    </ligandPart>
</feature>
<dbReference type="Gene3D" id="1.10.760.10">
    <property type="entry name" value="Cytochrome c-like domain"/>
    <property type="match status" value="2"/>
</dbReference>
<dbReference type="GO" id="GO:0009055">
    <property type="term" value="F:electron transfer activity"/>
    <property type="evidence" value="ECO:0007669"/>
    <property type="project" value="InterPro"/>
</dbReference>
<dbReference type="InterPro" id="IPR036909">
    <property type="entry name" value="Cyt_c-like_dom_sf"/>
</dbReference>
<dbReference type="Pfam" id="PF00034">
    <property type="entry name" value="Cytochrom_C"/>
    <property type="match status" value="1"/>
</dbReference>
<dbReference type="PANTHER" id="PTHR33751">
    <property type="entry name" value="CBB3-TYPE CYTOCHROME C OXIDASE SUBUNIT FIXP"/>
    <property type="match status" value="1"/>
</dbReference>
<evidence type="ECO:0000256" key="9">
    <source>
        <dbReference type="PIRSR" id="PIRSR000005-2"/>
    </source>
</evidence>
<dbReference type="InterPro" id="IPR024167">
    <property type="entry name" value="Cytochrome_c4-like"/>
</dbReference>
<keyword evidence="5" id="KW-0574">Periplasm</keyword>
<evidence type="ECO:0000256" key="4">
    <source>
        <dbReference type="ARBA" id="ARBA00022723"/>
    </source>
</evidence>
<dbReference type="InterPro" id="IPR009056">
    <property type="entry name" value="Cyt_c-like_dom"/>
</dbReference>
<gene>
    <name evidence="11" type="ORF">GCM10011348_41380</name>
</gene>
<dbReference type="GO" id="GO:0005506">
    <property type="term" value="F:iron ion binding"/>
    <property type="evidence" value="ECO:0007669"/>
    <property type="project" value="InterPro"/>
</dbReference>
<reference evidence="11 12" key="1">
    <citation type="journal article" date="2014" name="Int. J. Syst. Evol. Microbiol.">
        <title>Complete genome sequence of Corynebacterium casei LMG S-19264T (=DSM 44701T), isolated from a smear-ripened cheese.</title>
        <authorList>
            <consortium name="US DOE Joint Genome Institute (JGI-PGF)"/>
            <person name="Walter F."/>
            <person name="Albersmeier A."/>
            <person name="Kalinowski J."/>
            <person name="Ruckert C."/>
        </authorList>
    </citation>
    <scope>NUCLEOTIDE SEQUENCE [LARGE SCALE GENOMIC DNA]</scope>
    <source>
        <strain evidence="11 12">CGMCC 1.7286</strain>
    </source>
</reference>
<evidence type="ECO:0000313" key="11">
    <source>
        <dbReference type="EMBL" id="GGO87663.1"/>
    </source>
</evidence>
<organism evidence="11 12">
    <name type="scientific">Marinobacterium nitratireducens</name>
    <dbReference type="NCBI Taxonomy" id="518897"/>
    <lineage>
        <taxon>Bacteria</taxon>
        <taxon>Pseudomonadati</taxon>
        <taxon>Pseudomonadota</taxon>
        <taxon>Gammaproteobacteria</taxon>
        <taxon>Oceanospirillales</taxon>
        <taxon>Oceanospirillaceae</taxon>
        <taxon>Marinobacterium</taxon>
    </lineage>
</organism>
<keyword evidence="2" id="KW-0813">Transport</keyword>
<feature type="binding site" description="axial binding residue" evidence="9">
    <location>
        <position position="191"/>
    </location>
    <ligand>
        <name>heme c</name>
        <dbReference type="ChEBI" id="CHEBI:61717"/>
        <label>2</label>
    </ligand>
    <ligandPart>
        <name>Fe</name>
        <dbReference type="ChEBI" id="CHEBI:18248"/>
    </ligandPart>
</feature>
<comment type="caution">
    <text evidence="11">The sequence shown here is derived from an EMBL/GenBank/DDBJ whole genome shotgun (WGS) entry which is preliminary data.</text>
</comment>
<accession>A0A918DX14</accession>
<evidence type="ECO:0000256" key="5">
    <source>
        <dbReference type="ARBA" id="ARBA00022764"/>
    </source>
</evidence>
<evidence type="ECO:0000256" key="2">
    <source>
        <dbReference type="ARBA" id="ARBA00022448"/>
    </source>
</evidence>
<feature type="binding site" description="covalent" evidence="8">
    <location>
        <position position="58"/>
    </location>
    <ligand>
        <name>heme c</name>
        <dbReference type="ChEBI" id="CHEBI:61717"/>
        <label>1</label>
    </ligand>
</feature>
<dbReference type="PROSITE" id="PS51007">
    <property type="entry name" value="CYTC"/>
    <property type="match status" value="2"/>
</dbReference>
<keyword evidence="7 9" id="KW-0408">Iron</keyword>
<evidence type="ECO:0000259" key="10">
    <source>
        <dbReference type="PROSITE" id="PS51007"/>
    </source>
</evidence>
<dbReference type="PANTHER" id="PTHR33751:SF9">
    <property type="entry name" value="CYTOCHROME C4"/>
    <property type="match status" value="1"/>
</dbReference>
<dbReference type="Proteomes" id="UP000599578">
    <property type="component" value="Unassembled WGS sequence"/>
</dbReference>
<dbReference type="Pfam" id="PF13442">
    <property type="entry name" value="Cytochrome_CBB3"/>
    <property type="match status" value="1"/>
</dbReference>
<sequence>MKKLIVLGVVAGFVALLACYGRDALGLYRLMDHIATSSEAKEADSGSWPRLTDACIGCHGRQGHSLHQGYPSLAGQPAPYLASQLRRFASGERSNPNMGPLAMTLTEYEIQQLAGYFARQSAIGNGSFKPEAALVARGEQLAATAGCAACHGDNLMGHDQFPRLAGQGHDYLLAQLNAFAQGSRKDPGGVMSAIAATLSADDRRALAHYLAALAPAEN</sequence>
<keyword evidence="12" id="KW-1185">Reference proteome</keyword>
<dbReference type="EMBL" id="BMLT01000013">
    <property type="protein sequence ID" value="GGO87663.1"/>
    <property type="molecule type" value="Genomic_DNA"/>
</dbReference>
<keyword evidence="6" id="KW-0249">Electron transport</keyword>
<dbReference type="PROSITE" id="PS51257">
    <property type="entry name" value="PROKAR_LIPOPROTEIN"/>
    <property type="match status" value="1"/>
</dbReference>
<keyword evidence="3 8" id="KW-0349">Heme</keyword>
<feature type="domain" description="Cytochrome c" evidence="10">
    <location>
        <begin position="133"/>
        <end position="214"/>
    </location>
</feature>
<feature type="binding site" description="covalent" evidence="8">
    <location>
        <position position="150"/>
    </location>
    <ligand>
        <name>heme c</name>
        <dbReference type="ChEBI" id="CHEBI:61717"/>
        <label>2</label>
    </ligand>
</feature>
<comment type="subcellular location">
    <subcellularLocation>
        <location evidence="1">Periplasm</location>
    </subcellularLocation>
</comment>
<dbReference type="InterPro" id="IPR050597">
    <property type="entry name" value="Cytochrome_c_Oxidase_Subunit"/>
</dbReference>
<name>A0A918DX14_9GAMM</name>
<evidence type="ECO:0000313" key="12">
    <source>
        <dbReference type="Proteomes" id="UP000599578"/>
    </source>
</evidence>
<feature type="domain" description="Cytochrome c" evidence="10">
    <location>
        <begin position="41"/>
        <end position="121"/>
    </location>
</feature>
<comment type="PTM">
    <text evidence="8">Binds 2 heme c groups covalently per subunit.</text>
</comment>
<dbReference type="GO" id="GO:0020037">
    <property type="term" value="F:heme binding"/>
    <property type="evidence" value="ECO:0007669"/>
    <property type="project" value="InterPro"/>
</dbReference>
<protein>
    <recommendedName>
        <fullName evidence="10">Cytochrome c domain-containing protein</fullName>
    </recommendedName>
</protein>
<dbReference type="AlphaFoldDB" id="A0A918DX14"/>
<feature type="binding site" description="covalent" evidence="8">
    <location>
        <position position="55"/>
    </location>
    <ligand>
        <name>heme c</name>
        <dbReference type="ChEBI" id="CHEBI:61717"/>
        <label>1</label>
    </ligand>
</feature>